<gene>
    <name evidence="1" type="ORF">CP520_03490</name>
</gene>
<dbReference type="KEGG" id="mlac:CP520_03490"/>
<accession>A0A291ISR1</accession>
<name>A0A291ISR1_9MOLU</name>
<keyword evidence="2" id="KW-1185">Reference proteome</keyword>
<dbReference type="RefSeq" id="WP_096863072.1">
    <property type="nucleotide sequence ID" value="NZ_JAKNSY010000001.1"/>
</dbReference>
<sequence>MIQESCINWGQYGCKYFNVRDWKWADGSTIYLVKEKDNDEAHTTREFTDVYYYLCEDDYNAIIKDAPDFFSDVEKIVYHDGMNLDENPKFKSTSDRYVKLREEKKVIDENLKTLRFNVDDLKKQLEYLQNISDEDFNRMYREFNEEPMHQRTLKAPEISKNKRIELLETLIEKIS</sequence>
<dbReference type="EMBL" id="CP023668">
    <property type="protein sequence ID" value="ATG97774.1"/>
    <property type="molecule type" value="Genomic_DNA"/>
</dbReference>
<protein>
    <submittedName>
        <fullName evidence="1">Uncharacterized protein</fullName>
    </submittedName>
</protein>
<proteinExistence type="predicted"/>
<organism evidence="1 2">
    <name type="scientific">Mesoplasma lactucae ATCC 49193</name>
    <dbReference type="NCBI Taxonomy" id="81460"/>
    <lineage>
        <taxon>Bacteria</taxon>
        <taxon>Bacillati</taxon>
        <taxon>Mycoplasmatota</taxon>
        <taxon>Mollicutes</taxon>
        <taxon>Entomoplasmatales</taxon>
        <taxon>Entomoplasmataceae</taxon>
        <taxon>Mesoplasma</taxon>
    </lineage>
</organism>
<dbReference type="Proteomes" id="UP000232227">
    <property type="component" value="Chromosome"/>
</dbReference>
<evidence type="ECO:0000313" key="1">
    <source>
        <dbReference type="EMBL" id="ATG97774.1"/>
    </source>
</evidence>
<evidence type="ECO:0000313" key="2">
    <source>
        <dbReference type="Proteomes" id="UP000232227"/>
    </source>
</evidence>
<dbReference type="AlphaFoldDB" id="A0A291ISR1"/>
<reference evidence="1 2" key="1">
    <citation type="submission" date="2017-09" db="EMBL/GenBank/DDBJ databases">
        <title>SPAdes assembly of the Mesoplasma lactucae genome.</title>
        <authorList>
            <person name="Knight T.F."/>
            <person name="Rubinstein R."/>
            <person name="Citino T."/>
        </authorList>
    </citation>
    <scope>NUCLEOTIDE SEQUENCE [LARGE SCALE GENOMIC DNA]</scope>
    <source>
        <strain evidence="1 2">831-C4</strain>
    </source>
</reference>